<sequence>MALVCDNKSEDTKGEPAQEYVEDLEDGEIEDDDEAAEEEPSQVVETLLANPQNTPVIPINKLQEELGKVSPERVDRDRPTDRPKEKKDRRHKDKDQRHMTEAEKSILHLRRKERMEREKWNKFRKDHQVVETQDDFAINLEKTLASILKKDRVASDEDKEEDRRSSKRKKRGRDNQHKAKLRKTDSPKSEEMDEKEILNIRGGSPETRPDKDERLRSPRSEQSYDSEYSSDQGKLEEKVNKGKRENKRENRKSNKNKNKNRDRNFKRDRSRDRKNEPLADSKGICIFYLNGKCNKNDCIYSHEAIPPMKLELYFPCKFYHMGIPCNMGENCKFAHGKPLSDGLKQILFKHIETAPRDILGGFPRLSREETLNMMDLTQKNLLGMYQESKKDDKSEKSDDLSADGSIPSLFDIDVPMPVELRDESCDPKVKNLERARNRPSRWQEPDPPEKLTNLGMSFGPFNFSQDQDMRINSNGDIDMRTLPPHPLTSLPQPLPSSLPLSTEISQIDASQHQNLSSDVDIRNLTPNLVNFASDVDIRLQSTFEVNAISRMQSDQDQRFLGSKDVDIRQLPPLVQSKSEDKTEIHLNKLNNIVPALTIPSNLPKMQRELFMRIQSQQRENPAQEEMREVEEDRDVQETNWYSDDDDDDDENRLTIKVDNEDFVKDKDDEIEEKEEVENTIVLPTIVPSFQPMAAIKPSEVVEKIGDLSKINITADITKLLSTLSGTLPAISPILPNKEEKTTKDPRQSTKVAQVQTLLPSSSPCQSPPHGTVKSTKGVTDPRLSLDPRRNTEVSTRDPVAELSRDPRRGGTTISCSKTEKMSIYEQGGMDMEDMDLRIDMSEEYKGSSRSDVDLRTLGIPFKGMQNYTPATEIDASCSSHPPLAWKVSIVDIPRPDYSGLKLSINDAEKTGDPRLRKIFRLSIEEKDTPTSPKASPRSTTTVVRIDPRLRKAEEPKGSTQNSSTDSIMNYTQQLNTLQSSGFYQSLTSNQKLMLNQELSSRTDQTNSHDPILNGILANLNLIPQVTAVSNNSTTPHQNKGPNVGGIALSILQSINKMNPLGQNGLMGNPNVNPHMMNPGPPMLNQINQGVMQPGLLGAAPGIPNMPQEFPMSFDPRGQNGLLGNGPGQYPNFDPPANVGPPGGFHNYQNDDFYPQDNNQGCFRGGNQGRNDRGGGNFNGRDRRRGGRNNNFGRNAGNRNQFRRNQGGRSNRPHTPP</sequence>
<comment type="caution">
    <text evidence="8">The sequence shown here is derived from an EMBL/GenBank/DDBJ whole genome shotgun (WGS) entry which is preliminary data.</text>
</comment>
<feature type="compositionally biased region" description="Basic and acidic residues" evidence="6">
    <location>
        <begin position="259"/>
        <end position="276"/>
    </location>
</feature>
<feature type="region of interest" description="Disordered" evidence="6">
    <location>
        <begin position="1101"/>
        <end position="1216"/>
    </location>
</feature>
<keyword evidence="2" id="KW-0677">Repeat</keyword>
<protein>
    <recommendedName>
        <fullName evidence="7">C3H1-type domain-containing protein</fullName>
    </recommendedName>
</protein>
<feature type="compositionally biased region" description="Basic and acidic residues" evidence="6">
    <location>
        <begin position="233"/>
        <end position="252"/>
    </location>
</feature>
<organism evidence="8 9">
    <name type="scientific">Henosepilachna vigintioctopunctata</name>
    <dbReference type="NCBI Taxonomy" id="420089"/>
    <lineage>
        <taxon>Eukaryota</taxon>
        <taxon>Metazoa</taxon>
        <taxon>Ecdysozoa</taxon>
        <taxon>Arthropoda</taxon>
        <taxon>Hexapoda</taxon>
        <taxon>Insecta</taxon>
        <taxon>Pterygota</taxon>
        <taxon>Neoptera</taxon>
        <taxon>Endopterygota</taxon>
        <taxon>Coleoptera</taxon>
        <taxon>Polyphaga</taxon>
        <taxon>Cucujiformia</taxon>
        <taxon>Coccinelloidea</taxon>
        <taxon>Coccinellidae</taxon>
        <taxon>Epilachninae</taxon>
        <taxon>Epilachnini</taxon>
        <taxon>Henosepilachna</taxon>
    </lineage>
</organism>
<dbReference type="GO" id="GO:0008270">
    <property type="term" value="F:zinc ion binding"/>
    <property type="evidence" value="ECO:0007669"/>
    <property type="project" value="UniProtKB-KW"/>
</dbReference>
<reference evidence="8 9" key="1">
    <citation type="submission" date="2023-03" db="EMBL/GenBank/DDBJ databases">
        <title>Genome insight into feeding habits of ladybird beetles.</title>
        <authorList>
            <person name="Li H.-S."/>
            <person name="Huang Y.-H."/>
            <person name="Pang H."/>
        </authorList>
    </citation>
    <scope>NUCLEOTIDE SEQUENCE [LARGE SCALE GENOMIC DNA]</scope>
    <source>
        <strain evidence="8">SYSU_2023b</strain>
        <tissue evidence="8">Whole body</tissue>
    </source>
</reference>
<feature type="region of interest" description="Disordered" evidence="6">
    <location>
        <begin position="1"/>
        <end position="276"/>
    </location>
</feature>
<keyword evidence="1 5" id="KW-0479">Metal-binding</keyword>
<feature type="compositionally biased region" description="Gly residues" evidence="6">
    <location>
        <begin position="1162"/>
        <end position="1177"/>
    </location>
</feature>
<evidence type="ECO:0000259" key="7">
    <source>
        <dbReference type="PROSITE" id="PS50103"/>
    </source>
</evidence>
<feature type="compositionally biased region" description="Low complexity" evidence="6">
    <location>
        <begin position="220"/>
        <end position="232"/>
    </location>
</feature>
<feature type="compositionally biased region" description="Basic and acidic residues" evidence="6">
    <location>
        <begin position="387"/>
        <end position="399"/>
    </location>
</feature>
<dbReference type="PANTHER" id="PTHR13119:SF12">
    <property type="entry name" value="PROTEIN SUPPRESSOR OF SABLE"/>
    <property type="match status" value="1"/>
</dbReference>
<evidence type="ECO:0000256" key="5">
    <source>
        <dbReference type="PROSITE-ProRule" id="PRU00723"/>
    </source>
</evidence>
<feature type="compositionally biased region" description="Basic and acidic residues" evidence="6">
    <location>
        <begin position="173"/>
        <end position="198"/>
    </location>
</feature>
<feature type="region of interest" description="Disordered" evidence="6">
    <location>
        <begin position="387"/>
        <end position="408"/>
    </location>
</feature>
<name>A0AAW1U5Q6_9CUCU</name>
<evidence type="ECO:0000256" key="4">
    <source>
        <dbReference type="ARBA" id="ARBA00022833"/>
    </source>
</evidence>
<dbReference type="AlphaFoldDB" id="A0AAW1U5Q6"/>
<feature type="region of interest" description="Disordered" evidence="6">
    <location>
        <begin position="429"/>
        <end position="467"/>
    </location>
</feature>
<evidence type="ECO:0000256" key="3">
    <source>
        <dbReference type="ARBA" id="ARBA00022771"/>
    </source>
</evidence>
<evidence type="ECO:0000313" key="8">
    <source>
        <dbReference type="EMBL" id="KAK9875992.1"/>
    </source>
</evidence>
<dbReference type="PROSITE" id="PS50103">
    <property type="entry name" value="ZF_C3H1"/>
    <property type="match status" value="2"/>
</dbReference>
<feature type="compositionally biased region" description="Polar residues" evidence="6">
    <location>
        <begin position="748"/>
        <end position="758"/>
    </location>
</feature>
<dbReference type="SMART" id="SM00356">
    <property type="entry name" value="ZnF_C3H1"/>
    <property type="match status" value="2"/>
</dbReference>
<feature type="region of interest" description="Disordered" evidence="6">
    <location>
        <begin position="924"/>
        <end position="965"/>
    </location>
</feature>
<dbReference type="Proteomes" id="UP001431783">
    <property type="component" value="Unassembled WGS sequence"/>
</dbReference>
<dbReference type="InterPro" id="IPR036855">
    <property type="entry name" value="Znf_CCCH_sf"/>
</dbReference>
<feature type="zinc finger region" description="C3H1-type" evidence="5">
    <location>
        <begin position="315"/>
        <end position="338"/>
    </location>
</feature>
<feature type="compositionally biased region" description="Polar residues" evidence="6">
    <location>
        <begin position="929"/>
        <end position="942"/>
    </location>
</feature>
<evidence type="ECO:0000256" key="2">
    <source>
        <dbReference type="ARBA" id="ARBA00022737"/>
    </source>
</evidence>
<feature type="compositionally biased region" description="Basic and acidic residues" evidence="6">
    <location>
        <begin position="783"/>
        <end position="808"/>
    </location>
</feature>
<dbReference type="GO" id="GO:0045892">
    <property type="term" value="P:negative regulation of DNA-templated transcription"/>
    <property type="evidence" value="ECO:0007669"/>
    <property type="project" value="InterPro"/>
</dbReference>
<feature type="domain" description="C3H1-type" evidence="7">
    <location>
        <begin position="315"/>
        <end position="338"/>
    </location>
</feature>
<feature type="compositionally biased region" description="Basic and acidic residues" evidence="6">
    <location>
        <begin position="7"/>
        <end position="16"/>
    </location>
</feature>
<gene>
    <name evidence="8" type="ORF">WA026_011093</name>
</gene>
<feature type="compositionally biased region" description="Low complexity" evidence="6">
    <location>
        <begin position="759"/>
        <end position="768"/>
    </location>
</feature>
<evidence type="ECO:0000256" key="1">
    <source>
        <dbReference type="ARBA" id="ARBA00022723"/>
    </source>
</evidence>
<feature type="region of interest" description="Disordered" evidence="6">
    <location>
        <begin position="616"/>
        <end position="650"/>
    </location>
</feature>
<dbReference type="PANTHER" id="PTHR13119">
    <property type="entry name" value="ZINC FINGER CCCH DOMAIN-CONTAINING PROTEI"/>
    <property type="match status" value="1"/>
</dbReference>
<feature type="compositionally biased region" description="Acidic residues" evidence="6">
    <location>
        <begin position="20"/>
        <end position="40"/>
    </location>
</feature>
<feature type="compositionally biased region" description="Low complexity" evidence="6">
    <location>
        <begin position="1187"/>
        <end position="1208"/>
    </location>
</feature>
<dbReference type="SUPFAM" id="SSF90229">
    <property type="entry name" value="CCCH zinc finger"/>
    <property type="match status" value="1"/>
</dbReference>
<feature type="compositionally biased region" description="Basic and acidic residues" evidence="6">
    <location>
        <begin position="62"/>
        <end position="86"/>
    </location>
</feature>
<feature type="zinc finger region" description="C3H1-type" evidence="5">
    <location>
        <begin position="279"/>
        <end position="305"/>
    </location>
</feature>
<feature type="compositionally biased region" description="Basic and acidic residues" evidence="6">
    <location>
        <begin position="429"/>
        <end position="449"/>
    </location>
</feature>
<feature type="compositionally biased region" description="Basic and acidic residues" evidence="6">
    <location>
        <begin position="113"/>
        <end position="129"/>
    </location>
</feature>
<keyword evidence="3 5" id="KW-0863">Zinc-finger</keyword>
<keyword evidence="4 5" id="KW-0862">Zinc</keyword>
<dbReference type="GO" id="GO:0005634">
    <property type="term" value="C:nucleus"/>
    <property type="evidence" value="ECO:0007669"/>
    <property type="project" value="TreeGrafter"/>
</dbReference>
<feature type="compositionally biased region" description="Basic and acidic residues" evidence="6">
    <location>
        <begin position="93"/>
        <end position="106"/>
    </location>
</feature>
<feature type="compositionally biased region" description="Basic and acidic residues" evidence="6">
    <location>
        <begin position="207"/>
        <end position="219"/>
    </location>
</feature>
<feature type="domain" description="C3H1-type" evidence="7">
    <location>
        <begin position="279"/>
        <end position="305"/>
    </location>
</feature>
<accession>A0AAW1U5Q6</accession>
<feature type="compositionally biased region" description="Basic and acidic residues" evidence="6">
    <location>
        <begin position="736"/>
        <end position="747"/>
    </location>
</feature>
<keyword evidence="9" id="KW-1185">Reference proteome</keyword>
<evidence type="ECO:0000313" key="9">
    <source>
        <dbReference type="Proteomes" id="UP001431783"/>
    </source>
</evidence>
<feature type="region of interest" description="Disordered" evidence="6">
    <location>
        <begin position="727"/>
        <end position="813"/>
    </location>
</feature>
<dbReference type="InterPro" id="IPR000571">
    <property type="entry name" value="Znf_CCCH"/>
</dbReference>
<dbReference type="GO" id="GO:0003723">
    <property type="term" value="F:RNA binding"/>
    <property type="evidence" value="ECO:0007669"/>
    <property type="project" value="InterPro"/>
</dbReference>
<evidence type="ECO:0000256" key="6">
    <source>
        <dbReference type="SAM" id="MobiDB-lite"/>
    </source>
</evidence>
<feature type="compositionally biased region" description="Basic and acidic residues" evidence="6">
    <location>
        <begin position="148"/>
        <end position="164"/>
    </location>
</feature>
<feature type="compositionally biased region" description="Basic and acidic residues" evidence="6">
    <location>
        <begin position="945"/>
        <end position="956"/>
    </location>
</feature>
<dbReference type="EMBL" id="JARQZJ010000035">
    <property type="protein sequence ID" value="KAK9875992.1"/>
    <property type="molecule type" value="Genomic_DNA"/>
</dbReference>
<dbReference type="InterPro" id="IPR045124">
    <property type="entry name" value="Su(sable)-like"/>
</dbReference>
<dbReference type="Gene3D" id="4.10.1000.10">
    <property type="entry name" value="Zinc finger, CCCH-type"/>
    <property type="match status" value="1"/>
</dbReference>
<proteinExistence type="predicted"/>